<evidence type="ECO:0000259" key="2">
    <source>
        <dbReference type="Pfam" id="PF00582"/>
    </source>
</evidence>
<dbReference type="PANTHER" id="PTHR46100">
    <property type="entry name" value="IMP2'P"/>
    <property type="match status" value="1"/>
</dbReference>
<feature type="compositionally biased region" description="Polar residues" evidence="1">
    <location>
        <begin position="199"/>
        <end position="229"/>
    </location>
</feature>
<dbReference type="GeneID" id="37219790"/>
<keyword evidence="4" id="KW-1185">Reference proteome</keyword>
<feature type="compositionally biased region" description="Low complexity" evidence="1">
    <location>
        <begin position="174"/>
        <end position="183"/>
    </location>
</feature>
<feature type="compositionally biased region" description="Low complexity" evidence="1">
    <location>
        <begin position="125"/>
        <end position="138"/>
    </location>
</feature>
<dbReference type="CDD" id="cd23659">
    <property type="entry name" value="USP_At3g01520-like"/>
    <property type="match status" value="1"/>
</dbReference>
<dbReference type="InterPro" id="IPR006016">
    <property type="entry name" value="UspA"/>
</dbReference>
<feature type="compositionally biased region" description="Acidic residues" evidence="1">
    <location>
        <begin position="354"/>
        <end position="375"/>
    </location>
</feature>
<dbReference type="Proteomes" id="UP000249402">
    <property type="component" value="Unassembled WGS sequence"/>
</dbReference>
<reference evidence="3 4" key="1">
    <citation type="submission" date="2018-02" db="EMBL/GenBank/DDBJ databases">
        <title>The genomes of Aspergillus section Nigri reveals drivers in fungal speciation.</title>
        <authorList>
            <consortium name="DOE Joint Genome Institute"/>
            <person name="Vesth T.C."/>
            <person name="Nybo J."/>
            <person name="Theobald S."/>
            <person name="Brandl J."/>
            <person name="Frisvad J.C."/>
            <person name="Nielsen K.F."/>
            <person name="Lyhne E.K."/>
            <person name="Kogle M.E."/>
            <person name="Kuo A."/>
            <person name="Riley R."/>
            <person name="Clum A."/>
            <person name="Nolan M."/>
            <person name="Lipzen A."/>
            <person name="Salamov A."/>
            <person name="Henrissat B."/>
            <person name="Wiebenga A."/>
            <person name="De vries R.P."/>
            <person name="Grigoriev I.V."/>
            <person name="Mortensen U.H."/>
            <person name="Andersen M.R."/>
            <person name="Baker S.E."/>
        </authorList>
    </citation>
    <scope>NUCLEOTIDE SEQUENCE [LARGE SCALE GENOMIC DNA]</scope>
    <source>
        <strain evidence="3 4">CBS 121593</strain>
    </source>
</reference>
<dbReference type="SUPFAM" id="SSF52402">
    <property type="entry name" value="Adenine nucleotide alpha hydrolases-like"/>
    <property type="match status" value="1"/>
</dbReference>
<evidence type="ECO:0000313" key="3">
    <source>
        <dbReference type="EMBL" id="RAK95067.1"/>
    </source>
</evidence>
<evidence type="ECO:0000313" key="4">
    <source>
        <dbReference type="Proteomes" id="UP000249402"/>
    </source>
</evidence>
<feature type="region of interest" description="Disordered" evidence="1">
    <location>
        <begin position="571"/>
        <end position="611"/>
    </location>
</feature>
<dbReference type="STRING" id="1448316.A0A395GJW9"/>
<dbReference type="Pfam" id="PF00582">
    <property type="entry name" value="Usp"/>
    <property type="match status" value="1"/>
</dbReference>
<dbReference type="InterPro" id="IPR006015">
    <property type="entry name" value="Universal_stress_UspA"/>
</dbReference>
<feature type="region of interest" description="Disordered" evidence="1">
    <location>
        <begin position="422"/>
        <end position="454"/>
    </location>
</feature>
<feature type="region of interest" description="Disordered" evidence="1">
    <location>
        <begin position="245"/>
        <end position="410"/>
    </location>
</feature>
<protein>
    <submittedName>
        <fullName evidence="3">Universal stress protein family domain protein</fullName>
    </submittedName>
</protein>
<accession>A0A395GJW9</accession>
<feature type="compositionally biased region" description="Polar residues" evidence="1">
    <location>
        <begin position="256"/>
        <end position="270"/>
    </location>
</feature>
<feature type="compositionally biased region" description="Polar residues" evidence="1">
    <location>
        <begin position="439"/>
        <end position="450"/>
    </location>
</feature>
<dbReference type="RefSeq" id="XP_025569395.1">
    <property type="nucleotide sequence ID" value="XM_025714925.1"/>
</dbReference>
<feature type="compositionally biased region" description="Polar residues" evidence="1">
    <location>
        <begin position="390"/>
        <end position="403"/>
    </location>
</feature>
<feature type="domain" description="UspA" evidence="2">
    <location>
        <begin position="624"/>
        <end position="700"/>
    </location>
</feature>
<proteinExistence type="predicted"/>
<sequence>MPYYSRKPAHMSLETALEEERRELLEEMGEGPSPASYRRRSLLDISPSPGFLPPRHGSIAGIGVGVTSPSSSAVRHPSSHYSSYYSSPSPLPSSSRRSSTSPSSTATATTFNLTPATPTTPQPSPRTTTTATTTSAVAPPLPSAQRKGSVQSDGSVSPTRSTDLVSGDKEKSGDNNTNNGTSSEPKIKPEHKSGPSIRWDSSTDMPPSVANRNASRRTAQPQEKSSNRLPSMAAVMSGLDLKVGFPSFVRGRDSSRSNSTRGASLDSRVSSLRPGRSNSPKRRWLSPNARGQVADPGKPVVAMKKDTSPPTNMTKEPSPESRPGSPEVEAKSSAPGEARLEKDHFDNENNPIETSDEDVGESTSSDDEAGHEDDSEVKRGRKKTVDKEPPTNTGQKQPTTTKTAPVFRSDNDLTGKAELMHTAKQGPVPKKPDVHPRTSFDSASATNTPFGSEDEAELCDIKRAQKLGIQMSAIDSTVQHRSIRTIIRGDYTDLQEETEGSRRRQRKYLVATDLSEESVYALEWTIGTILRDGDTMYAVCAMHDETATPASVQIGDGAKAMQDAAAVVGSQTAETAEKAQNDSNSHLPRALFGRLGSDSKPGSVDARGMSKAESERVHAVEVISQTCVRLLRKTLLQVRVAVEAIHCKSPKHMITEAIDGLDPTLVIVGARGRSALKGVLLGSFSNYLVMHSSVPVMVARKKLKQTKNKKTTVRLSNNLTTPKKLALAKID</sequence>
<feature type="compositionally biased region" description="Basic and acidic residues" evidence="1">
    <location>
        <begin position="338"/>
        <end position="347"/>
    </location>
</feature>
<dbReference type="Gene3D" id="3.40.50.620">
    <property type="entry name" value="HUPs"/>
    <property type="match status" value="1"/>
</dbReference>
<dbReference type="PANTHER" id="PTHR46100:SF4">
    <property type="entry name" value="USPA DOMAIN-CONTAINING PROTEIN"/>
    <property type="match status" value="1"/>
</dbReference>
<feature type="region of interest" description="Disordered" evidence="1">
    <location>
        <begin position="20"/>
        <end position="233"/>
    </location>
</feature>
<dbReference type="OrthoDB" id="992776at2759"/>
<dbReference type="PRINTS" id="PR01438">
    <property type="entry name" value="UNVRSLSTRESS"/>
</dbReference>
<organism evidence="3 4">
    <name type="scientific">Aspergillus ibericus CBS 121593</name>
    <dbReference type="NCBI Taxonomy" id="1448316"/>
    <lineage>
        <taxon>Eukaryota</taxon>
        <taxon>Fungi</taxon>
        <taxon>Dikarya</taxon>
        <taxon>Ascomycota</taxon>
        <taxon>Pezizomycotina</taxon>
        <taxon>Eurotiomycetes</taxon>
        <taxon>Eurotiomycetidae</taxon>
        <taxon>Eurotiales</taxon>
        <taxon>Aspergillaceae</taxon>
        <taxon>Aspergillus</taxon>
        <taxon>Aspergillus subgen. Circumdati</taxon>
    </lineage>
</organism>
<dbReference type="InterPro" id="IPR014729">
    <property type="entry name" value="Rossmann-like_a/b/a_fold"/>
</dbReference>
<feature type="compositionally biased region" description="Low complexity" evidence="1">
    <location>
        <begin position="68"/>
        <end position="117"/>
    </location>
</feature>
<dbReference type="EMBL" id="KZ824505">
    <property type="protein sequence ID" value="RAK95067.1"/>
    <property type="molecule type" value="Genomic_DNA"/>
</dbReference>
<gene>
    <name evidence="3" type="ORF">BO80DRAFT_280676</name>
</gene>
<dbReference type="AlphaFoldDB" id="A0A395GJW9"/>
<name>A0A395GJW9_9EURO</name>
<dbReference type="VEuPathDB" id="FungiDB:BO80DRAFT_280676"/>
<feature type="compositionally biased region" description="Polar residues" evidence="1">
    <location>
        <begin position="146"/>
        <end position="164"/>
    </location>
</feature>
<evidence type="ECO:0000256" key="1">
    <source>
        <dbReference type="SAM" id="MobiDB-lite"/>
    </source>
</evidence>